<dbReference type="InterPro" id="IPR046450">
    <property type="entry name" value="PA_dom_sf"/>
</dbReference>
<dbReference type="InterPro" id="IPR007365">
    <property type="entry name" value="TFR-like_dimer_dom"/>
</dbReference>
<reference evidence="7" key="1">
    <citation type="submission" date="2025-08" db="UniProtKB">
        <authorList>
            <consortium name="RefSeq"/>
        </authorList>
    </citation>
    <scope>IDENTIFICATION</scope>
</reference>
<dbReference type="Gene3D" id="1.20.930.40">
    <property type="entry name" value="Transferrin receptor-like, dimerisation domain"/>
    <property type="match status" value="1"/>
</dbReference>
<dbReference type="CDD" id="cd08022">
    <property type="entry name" value="M28_PSMA_like"/>
    <property type="match status" value="1"/>
</dbReference>
<gene>
    <name evidence="7" type="primary">LOC101852076</name>
</gene>
<dbReference type="SUPFAM" id="SSF47672">
    <property type="entry name" value="Transferrin receptor-like dimerisation domain"/>
    <property type="match status" value="1"/>
</dbReference>
<dbReference type="InterPro" id="IPR036757">
    <property type="entry name" value="TFR-like_dimer_dom_sf"/>
</dbReference>
<dbReference type="InterPro" id="IPR039373">
    <property type="entry name" value="Peptidase_M28B"/>
</dbReference>
<feature type="domain" description="Peptidase M28" evidence="5">
    <location>
        <begin position="404"/>
        <end position="620"/>
    </location>
</feature>
<keyword evidence="2" id="KW-1133">Transmembrane helix</keyword>
<protein>
    <submittedName>
        <fullName evidence="7">N-acetylated-alpha-linked acidic dipeptidase</fullName>
    </submittedName>
</protein>
<keyword evidence="2" id="KW-0472">Membrane</keyword>
<dbReference type="SUPFAM" id="SSF52025">
    <property type="entry name" value="PA domain"/>
    <property type="match status" value="1"/>
</dbReference>
<dbReference type="RefSeq" id="XP_012946196.1">
    <property type="nucleotide sequence ID" value="XM_013090742.2"/>
</dbReference>
<dbReference type="SUPFAM" id="SSF53187">
    <property type="entry name" value="Zn-dependent exopeptidases"/>
    <property type="match status" value="1"/>
</dbReference>
<dbReference type="Pfam" id="PF04253">
    <property type="entry name" value="TFR_dimer"/>
    <property type="match status" value="1"/>
</dbReference>
<dbReference type="Pfam" id="PF04389">
    <property type="entry name" value="Peptidase_M28"/>
    <property type="match status" value="1"/>
</dbReference>
<dbReference type="InterPro" id="IPR007484">
    <property type="entry name" value="Peptidase_M28"/>
</dbReference>
<accession>A0ABM1AEL1</accession>
<keyword evidence="6" id="KW-1185">Reference proteome</keyword>
<dbReference type="InterPro" id="IPR003137">
    <property type="entry name" value="PA_domain"/>
</dbReference>
<organism evidence="6 7">
    <name type="scientific">Aplysia californica</name>
    <name type="common">California sea hare</name>
    <dbReference type="NCBI Taxonomy" id="6500"/>
    <lineage>
        <taxon>Eukaryota</taxon>
        <taxon>Metazoa</taxon>
        <taxon>Spiralia</taxon>
        <taxon>Lophotrochozoa</taxon>
        <taxon>Mollusca</taxon>
        <taxon>Gastropoda</taxon>
        <taxon>Heterobranchia</taxon>
        <taxon>Euthyneura</taxon>
        <taxon>Tectipleura</taxon>
        <taxon>Aplysiida</taxon>
        <taxon>Aplysioidea</taxon>
        <taxon>Aplysiidae</taxon>
        <taxon>Aplysia</taxon>
    </lineage>
</organism>
<dbReference type="GeneID" id="101852076"/>
<keyword evidence="2" id="KW-0812">Transmembrane</keyword>
<dbReference type="Pfam" id="PF02225">
    <property type="entry name" value="PA"/>
    <property type="match status" value="1"/>
</dbReference>
<evidence type="ECO:0000256" key="1">
    <source>
        <dbReference type="ARBA" id="ARBA00005634"/>
    </source>
</evidence>
<comment type="similarity">
    <text evidence="1">Belongs to the peptidase M28 family. M28B subfamily.</text>
</comment>
<evidence type="ECO:0000259" key="3">
    <source>
        <dbReference type="Pfam" id="PF02225"/>
    </source>
</evidence>
<evidence type="ECO:0000259" key="5">
    <source>
        <dbReference type="Pfam" id="PF04389"/>
    </source>
</evidence>
<evidence type="ECO:0000259" key="4">
    <source>
        <dbReference type="Pfam" id="PF04253"/>
    </source>
</evidence>
<dbReference type="Gene3D" id="3.40.630.10">
    <property type="entry name" value="Zn peptidases"/>
    <property type="match status" value="1"/>
</dbReference>
<evidence type="ECO:0000313" key="6">
    <source>
        <dbReference type="Proteomes" id="UP000694888"/>
    </source>
</evidence>
<dbReference type="PANTHER" id="PTHR10404:SF77">
    <property type="entry name" value="GLUTAMATE CARBOXYPEPTIDASE 2 HOMOLOG"/>
    <property type="match status" value="1"/>
</dbReference>
<feature type="domain" description="Transferrin receptor-like dimerisation" evidence="4">
    <location>
        <begin position="681"/>
        <end position="795"/>
    </location>
</feature>
<dbReference type="Proteomes" id="UP000694888">
    <property type="component" value="Unplaced"/>
</dbReference>
<evidence type="ECO:0000256" key="2">
    <source>
        <dbReference type="SAM" id="Phobius"/>
    </source>
</evidence>
<sequence>MDYETSKFLFQSGDSGCELYVKSSEQVLMTRGSHEMSSRGYDDSSDTFKVIKRTCTGRVLLVAVAVIALVLGLIIGLLLGAFAVDHDDDDAKRAQSFYQSLLQEANPGIADRIISGIDAGNIRENLRVLTEQPHIAGRRRDFELVDMLRTRFQESGLHVQVTPYDVLLSYPNDDTPNSLRLLDNTSTVMYDAARDESNFSKVKDVVPQFHAYSPKGLVEGEVVYAGFGRVDDYEWLLKEGINVSGYLVIVKYGRLFRGDKVDIATRYGAAGVIMFLDPADVTGYNMGDPRVYPDTWWLPPSGSQRGTVFTGSGDPLTPGFAANDLAYRYTEETVVPPMPQIPSIPVGYGAAENIMRELTGDKEVPLDWQGGLNLTYKTGPGFLQPGWKVQLNVTSSNQRAKAENVFGIIRGSVEPDRYVLYGNHRDAWIYGAVDPSSGTAVMLELARVMGDLVQKGVWKPRRSIILCSWGAEEYGLLGSTEWVEQYVATLRERAVAYVNVDIAVRGNDTLSAGSTPMMHDILFDAAKKVPNPNPDEIAAGRKTVYDTWLKTLPWPNMDGGSAGIPGVGNLGSGSDYAPLLQRAGITAVDISYVHDPKKYNVTGYPIYHTEYETFQIVDTQIDRGFEVHAAMARVAGEMIRNLADSLVLPFHLSSYSRGLEVNRKALDKDYGTQLRNKLSNYDLLEKVIANFSKDVDDFETRLKSLDKSHPFALRVVNDQMLLLEKAFLVPDGLPTRPLKKHLIFAENANDAYAGSSFPGLVDLLFQIGDNAERWELVRQHFSTVLQTIQSAGATLRDVTSFMLETLI</sequence>
<dbReference type="CDD" id="cd02121">
    <property type="entry name" value="PA_GCPII_like"/>
    <property type="match status" value="1"/>
</dbReference>
<proteinExistence type="inferred from homology"/>
<feature type="domain" description="PA" evidence="3">
    <location>
        <begin position="218"/>
        <end position="305"/>
    </location>
</feature>
<dbReference type="Gene3D" id="3.50.30.30">
    <property type="match status" value="1"/>
</dbReference>
<feature type="transmembrane region" description="Helical" evidence="2">
    <location>
        <begin position="59"/>
        <end position="84"/>
    </location>
</feature>
<name>A0ABM1AEL1_APLCA</name>
<dbReference type="PANTHER" id="PTHR10404">
    <property type="entry name" value="N-ACETYLATED-ALPHA-LINKED ACIDIC DIPEPTIDASE"/>
    <property type="match status" value="1"/>
</dbReference>
<evidence type="ECO:0000313" key="7">
    <source>
        <dbReference type="RefSeq" id="XP_012946196.1"/>
    </source>
</evidence>